<proteinExistence type="predicted"/>
<keyword evidence="3" id="KW-1185">Reference proteome</keyword>
<dbReference type="Proteomes" id="UP000646738">
    <property type="component" value="Unassembled WGS sequence"/>
</dbReference>
<sequence>MAAGAAGLAGLQPPHPQGSALRPVGKPSETREGTAETERERSENREGTAETEKERPENREGAL</sequence>
<reference evidence="3" key="1">
    <citation type="submission" date="2023-07" db="EMBL/GenBank/DDBJ databases">
        <title>Whole genome shotgun sequence of Streptomyces achromogenes subsp. rubradiris NBRC 14000.</title>
        <authorList>
            <person name="Komaki H."/>
            <person name="Tamura T."/>
        </authorList>
    </citation>
    <scope>NUCLEOTIDE SEQUENCE [LARGE SCALE GENOMIC DNA]</scope>
    <source>
        <strain evidence="3">NBRC 14000</strain>
    </source>
</reference>
<evidence type="ECO:0000256" key="1">
    <source>
        <dbReference type="SAM" id="MobiDB-lite"/>
    </source>
</evidence>
<protein>
    <submittedName>
        <fullName evidence="2">Uncharacterized protein</fullName>
    </submittedName>
</protein>
<feature type="compositionally biased region" description="Low complexity" evidence="1">
    <location>
        <begin position="1"/>
        <end position="11"/>
    </location>
</feature>
<dbReference type="EMBL" id="BNEA01000015">
    <property type="protein sequence ID" value="GHI55442.1"/>
    <property type="molecule type" value="Genomic_DNA"/>
</dbReference>
<feature type="region of interest" description="Disordered" evidence="1">
    <location>
        <begin position="1"/>
        <end position="63"/>
    </location>
</feature>
<evidence type="ECO:0000313" key="3">
    <source>
        <dbReference type="Proteomes" id="UP000646738"/>
    </source>
</evidence>
<comment type="caution">
    <text evidence="2">The sequence shown here is derived from an EMBL/GenBank/DDBJ whole genome shotgun (WGS) entry which is preliminary data.</text>
</comment>
<organism evidence="2 3">
    <name type="scientific">Streptomyces rubradiris</name>
    <name type="common">Streptomyces achromogenes subsp. rubradiris</name>
    <dbReference type="NCBI Taxonomy" id="285531"/>
    <lineage>
        <taxon>Bacteria</taxon>
        <taxon>Bacillati</taxon>
        <taxon>Actinomycetota</taxon>
        <taxon>Actinomycetes</taxon>
        <taxon>Kitasatosporales</taxon>
        <taxon>Streptomycetaceae</taxon>
        <taxon>Streptomyces</taxon>
    </lineage>
</organism>
<gene>
    <name evidence="2" type="ORF">Srubr_52880</name>
</gene>
<evidence type="ECO:0000313" key="2">
    <source>
        <dbReference type="EMBL" id="GHI55442.1"/>
    </source>
</evidence>
<name>A0ABQ3RI31_STRRR</name>
<feature type="compositionally biased region" description="Basic and acidic residues" evidence="1">
    <location>
        <begin position="28"/>
        <end position="63"/>
    </location>
</feature>
<accession>A0ABQ3RI31</accession>